<accession>A0ABS0EY77</accession>
<evidence type="ECO:0000259" key="1">
    <source>
        <dbReference type="Pfam" id="PF13333"/>
    </source>
</evidence>
<feature type="domain" description="Integrase catalytic" evidence="1">
    <location>
        <begin position="1"/>
        <end position="28"/>
    </location>
</feature>
<dbReference type="EMBL" id="JADOEL010000034">
    <property type="protein sequence ID" value="MBF8179784.1"/>
    <property type="molecule type" value="Genomic_DNA"/>
</dbReference>
<dbReference type="InterPro" id="IPR001584">
    <property type="entry name" value="Integrase_cat-core"/>
</dbReference>
<protein>
    <submittedName>
        <fullName evidence="4">IS3 family transposase</fullName>
    </submittedName>
</protein>
<feature type="non-terminal residue" evidence="4">
    <location>
        <position position="1"/>
    </location>
</feature>
<comment type="caution">
    <text evidence="4">The sequence shown here is derived from an EMBL/GenBank/DDBJ whole genome shotgun (WGS) entry which is preliminary data.</text>
</comment>
<dbReference type="Proteomes" id="UP000657372">
    <property type="component" value="Unassembled WGS sequence"/>
</dbReference>
<dbReference type="EMBL" id="JADOEL010000033">
    <property type="protein sequence ID" value="MBF8179771.1"/>
    <property type="molecule type" value="Genomic_DNA"/>
</dbReference>
<dbReference type="Pfam" id="PF13333">
    <property type="entry name" value="rve_2"/>
    <property type="match status" value="1"/>
</dbReference>
<evidence type="ECO:0000313" key="3">
    <source>
        <dbReference type="EMBL" id="MBF8179771.1"/>
    </source>
</evidence>
<evidence type="ECO:0000313" key="2">
    <source>
        <dbReference type="EMBL" id="MBF8176929.1"/>
    </source>
</evidence>
<name>A0ABS0EY77_9BURK</name>
<dbReference type="RefSeq" id="WP_195874814.1">
    <property type="nucleotide sequence ID" value="NZ_JADOEL010000002.1"/>
</dbReference>
<gene>
    <name evidence="2" type="ORF">IXC47_04445</name>
    <name evidence="3" type="ORF">IXC47_18985</name>
    <name evidence="4" type="ORF">IXC47_19055</name>
</gene>
<organism evidence="4 5">
    <name type="scientific">Herminiimonas contaminans</name>
    <dbReference type="NCBI Taxonomy" id="1111140"/>
    <lineage>
        <taxon>Bacteria</taxon>
        <taxon>Pseudomonadati</taxon>
        <taxon>Pseudomonadota</taxon>
        <taxon>Betaproteobacteria</taxon>
        <taxon>Burkholderiales</taxon>
        <taxon>Oxalobacteraceae</taxon>
        <taxon>Herminiimonas</taxon>
    </lineage>
</organism>
<keyword evidence="5" id="KW-1185">Reference proteome</keyword>
<dbReference type="EMBL" id="JADOEL010000002">
    <property type="protein sequence ID" value="MBF8176929.1"/>
    <property type="molecule type" value="Genomic_DNA"/>
</dbReference>
<evidence type="ECO:0000313" key="5">
    <source>
        <dbReference type="Proteomes" id="UP000657372"/>
    </source>
</evidence>
<evidence type="ECO:0000313" key="4">
    <source>
        <dbReference type="EMBL" id="MBF8179784.1"/>
    </source>
</evidence>
<sequence length="35" mass="4390">DYIEMFYNVKRRHNHADRLSPVNYEKQYFERLASV</sequence>
<reference evidence="4 5" key="1">
    <citation type="submission" date="2020-11" db="EMBL/GenBank/DDBJ databases">
        <title>WGS of Herminiimonas contaminans strain Marseille-Q4544 isolated from planarians Schmidtea mediterranea.</title>
        <authorList>
            <person name="Kangale L."/>
        </authorList>
    </citation>
    <scope>NUCLEOTIDE SEQUENCE [LARGE SCALE GENOMIC DNA]</scope>
    <source>
        <strain evidence="4 5">Marseille-Q4544</strain>
    </source>
</reference>
<proteinExistence type="predicted"/>